<protein>
    <submittedName>
        <fullName evidence="2">YitT family protein</fullName>
    </submittedName>
</protein>
<dbReference type="Pfam" id="PF19700">
    <property type="entry name" value="DUF6198"/>
    <property type="match status" value="1"/>
</dbReference>
<name>A0ABW4BJF1_9LACO</name>
<comment type="caution">
    <text evidence="2">The sequence shown here is derived from an EMBL/GenBank/DDBJ whole genome shotgun (WGS) entry which is preliminary data.</text>
</comment>
<feature type="transmembrane region" description="Helical" evidence="1">
    <location>
        <begin position="52"/>
        <end position="73"/>
    </location>
</feature>
<feature type="transmembrane region" description="Helical" evidence="1">
    <location>
        <begin position="170"/>
        <end position="199"/>
    </location>
</feature>
<accession>A0ABW4BJF1</accession>
<keyword evidence="3" id="KW-1185">Reference proteome</keyword>
<evidence type="ECO:0000313" key="2">
    <source>
        <dbReference type="EMBL" id="MFD1410309.1"/>
    </source>
</evidence>
<dbReference type="InterPro" id="IPR038750">
    <property type="entry name" value="YczE/YyaS-like"/>
</dbReference>
<dbReference type="RefSeq" id="WP_125646754.1">
    <property type="nucleotide sequence ID" value="NZ_JBHTOH010000014.1"/>
</dbReference>
<dbReference type="Proteomes" id="UP001597191">
    <property type="component" value="Unassembled WGS sequence"/>
</dbReference>
<sequence>MKILGYQPRELAIRSGFALIGVTIQGFGAATLRVAGVGVDPYSASNIGVGKLLGMSLGIYQLIINAVILIAMLIWGRKYIGTGSVFNMVCVGFFIDLFTAMYHDQFHLTSVSLPVEIVMLIIGTLIFTFGASFYMAAKVGTSPYDGISPMIVDHTGWHYRPVRLIQDISFLGLALLVGGPVGIGTIVTAFCCGPFIVFWDEKIGSPLIEHYSRPKVTEVE</sequence>
<evidence type="ECO:0000313" key="3">
    <source>
        <dbReference type="Proteomes" id="UP001597191"/>
    </source>
</evidence>
<keyword evidence="1" id="KW-1133">Transmembrane helix</keyword>
<proteinExistence type="predicted"/>
<dbReference type="PANTHER" id="PTHR40078:SF1">
    <property type="entry name" value="INTEGRAL MEMBRANE PROTEIN"/>
    <property type="match status" value="1"/>
</dbReference>
<evidence type="ECO:0000256" key="1">
    <source>
        <dbReference type="SAM" id="Phobius"/>
    </source>
</evidence>
<keyword evidence="1" id="KW-0812">Transmembrane</keyword>
<feature type="transmembrane region" description="Helical" evidence="1">
    <location>
        <begin position="85"/>
        <end position="103"/>
    </location>
</feature>
<dbReference type="PANTHER" id="PTHR40078">
    <property type="entry name" value="INTEGRAL MEMBRANE PROTEIN-RELATED"/>
    <property type="match status" value="1"/>
</dbReference>
<dbReference type="EMBL" id="JBHTOH010000014">
    <property type="protein sequence ID" value="MFD1410309.1"/>
    <property type="molecule type" value="Genomic_DNA"/>
</dbReference>
<reference evidence="3" key="1">
    <citation type="journal article" date="2019" name="Int. J. Syst. Evol. Microbiol.">
        <title>The Global Catalogue of Microorganisms (GCM) 10K type strain sequencing project: providing services to taxonomists for standard genome sequencing and annotation.</title>
        <authorList>
            <consortium name="The Broad Institute Genomics Platform"/>
            <consortium name="The Broad Institute Genome Sequencing Center for Infectious Disease"/>
            <person name="Wu L."/>
            <person name="Ma J."/>
        </authorList>
    </citation>
    <scope>NUCLEOTIDE SEQUENCE [LARGE SCALE GENOMIC DNA]</scope>
    <source>
        <strain evidence="3">CCM 8937</strain>
    </source>
</reference>
<gene>
    <name evidence="2" type="ORF">ACFQ4R_01550</name>
</gene>
<feature type="transmembrane region" description="Helical" evidence="1">
    <location>
        <begin position="12"/>
        <end position="32"/>
    </location>
</feature>
<keyword evidence="1" id="KW-0472">Membrane</keyword>
<feature type="transmembrane region" description="Helical" evidence="1">
    <location>
        <begin position="115"/>
        <end position="137"/>
    </location>
</feature>
<organism evidence="2 3">
    <name type="scientific">Lapidilactobacillus gannanensis</name>
    <dbReference type="NCBI Taxonomy" id="2486002"/>
    <lineage>
        <taxon>Bacteria</taxon>
        <taxon>Bacillati</taxon>
        <taxon>Bacillota</taxon>
        <taxon>Bacilli</taxon>
        <taxon>Lactobacillales</taxon>
        <taxon>Lactobacillaceae</taxon>
        <taxon>Lapidilactobacillus</taxon>
    </lineage>
</organism>